<dbReference type="PANTHER" id="PTHR45138:SF9">
    <property type="entry name" value="DIGUANYLATE CYCLASE DGCM-RELATED"/>
    <property type="match status" value="1"/>
</dbReference>
<dbReference type="EC" id="2.7.7.65" evidence="1"/>
<dbReference type="AlphaFoldDB" id="Q1PZC0"/>
<evidence type="ECO:0000256" key="2">
    <source>
        <dbReference type="ARBA" id="ARBA00034247"/>
    </source>
</evidence>
<evidence type="ECO:0000313" key="5">
    <source>
        <dbReference type="EMBL" id="QII10196.1"/>
    </source>
</evidence>
<dbReference type="InterPro" id="IPR000160">
    <property type="entry name" value="GGDEF_dom"/>
</dbReference>
<dbReference type="SUPFAM" id="SSF55073">
    <property type="entry name" value="Nucleotide cyclase"/>
    <property type="match status" value="1"/>
</dbReference>
<dbReference type="InterPro" id="IPR050469">
    <property type="entry name" value="Diguanylate_Cyclase"/>
</dbReference>
<reference evidence="5 6" key="3">
    <citation type="submission" date="2020-02" db="EMBL/GenBank/DDBJ databases">
        <title>Newly sequenced genome of strain CSTR1 showed variability in Candidatus Kuenenia stuttgartiensis genomes.</title>
        <authorList>
            <person name="Ding C."/>
            <person name="Adrian L."/>
        </authorList>
    </citation>
    <scope>NUCLEOTIDE SEQUENCE [LARGE SCALE GENOMIC DNA]</scope>
    <source>
        <strain evidence="5 6">CSTR1</strain>
    </source>
</reference>
<sequence length="303" mass="35058">MNKIPEQICNSINLGLVILDAEFKVHYWNQWMEMNSGIPAGDITGSVLFDYFPNLNNRKFLRNCKSIFAFGNFCFLSQKLHHYIFPFRPVSSFGLQFDYMQQSCSIFPIRNGNEKIEYICITVRDVTEIVAYEHKLLDATRRDYLTGSFNRKYLEDKLREEFERHRRYGAPLCLIIFDIDNFKNVNDSCGHLYGDFVLREVVARVASGLRTTDILARYGGEEFCGILPETSLKSAIEVAERFRESIASEEYRFHGHSRKITISLGVAALDKNITNTDMFFKKADDALYTAKREGKNKVRSADH</sequence>
<accession>Q1PZC0</accession>
<dbReference type="RefSeq" id="WP_164994510.1">
    <property type="nucleotide sequence ID" value="NZ_CP049055.1"/>
</dbReference>
<dbReference type="PROSITE" id="PS50887">
    <property type="entry name" value="GGDEF"/>
    <property type="match status" value="1"/>
</dbReference>
<feature type="domain" description="GGDEF" evidence="3">
    <location>
        <begin position="170"/>
        <end position="303"/>
    </location>
</feature>
<dbReference type="SUPFAM" id="SSF55785">
    <property type="entry name" value="PYP-like sensor domain (PAS domain)"/>
    <property type="match status" value="1"/>
</dbReference>
<dbReference type="Pfam" id="PF00990">
    <property type="entry name" value="GGDEF"/>
    <property type="match status" value="1"/>
</dbReference>
<dbReference type="Proteomes" id="UP000501926">
    <property type="component" value="Chromosome"/>
</dbReference>
<dbReference type="NCBIfam" id="TIGR00254">
    <property type="entry name" value="GGDEF"/>
    <property type="match status" value="1"/>
</dbReference>
<dbReference type="EMBL" id="CP049055">
    <property type="protein sequence ID" value="QII10196.1"/>
    <property type="molecule type" value="Genomic_DNA"/>
</dbReference>
<dbReference type="PANTHER" id="PTHR45138">
    <property type="entry name" value="REGULATORY COMPONENTS OF SENSORY TRANSDUCTION SYSTEM"/>
    <property type="match status" value="1"/>
</dbReference>
<reference evidence="4" key="2">
    <citation type="submission" date="2006-01" db="EMBL/GenBank/DDBJ databases">
        <authorList>
            <person name="Genoscope"/>
        </authorList>
    </citation>
    <scope>NUCLEOTIDE SEQUENCE</scope>
</reference>
<dbReference type="CDD" id="cd00130">
    <property type="entry name" value="PAS"/>
    <property type="match status" value="1"/>
</dbReference>
<dbReference type="InterPro" id="IPR000014">
    <property type="entry name" value="PAS"/>
</dbReference>
<dbReference type="InterPro" id="IPR029787">
    <property type="entry name" value="Nucleotide_cyclase"/>
</dbReference>
<dbReference type="InterPro" id="IPR043128">
    <property type="entry name" value="Rev_trsase/Diguanyl_cyclase"/>
</dbReference>
<dbReference type="InterPro" id="IPR035965">
    <property type="entry name" value="PAS-like_dom_sf"/>
</dbReference>
<organism evidence="4">
    <name type="scientific">Kuenenia stuttgartiensis</name>
    <dbReference type="NCBI Taxonomy" id="174633"/>
    <lineage>
        <taxon>Bacteria</taxon>
        <taxon>Pseudomonadati</taxon>
        <taxon>Planctomycetota</taxon>
        <taxon>Candidatus Brocadiia</taxon>
        <taxon>Candidatus Brocadiales</taxon>
        <taxon>Candidatus Brocadiaceae</taxon>
        <taxon>Candidatus Kuenenia</taxon>
    </lineage>
</organism>
<dbReference type="GO" id="GO:0052621">
    <property type="term" value="F:diguanylate cyclase activity"/>
    <property type="evidence" value="ECO:0007669"/>
    <property type="project" value="UniProtKB-EC"/>
</dbReference>
<comment type="catalytic activity">
    <reaction evidence="2">
        <text>2 GTP = 3',3'-c-di-GMP + 2 diphosphate</text>
        <dbReference type="Rhea" id="RHEA:24898"/>
        <dbReference type="ChEBI" id="CHEBI:33019"/>
        <dbReference type="ChEBI" id="CHEBI:37565"/>
        <dbReference type="ChEBI" id="CHEBI:58805"/>
        <dbReference type="EC" id="2.7.7.65"/>
    </reaction>
</comment>
<dbReference type="CDD" id="cd01949">
    <property type="entry name" value="GGDEF"/>
    <property type="match status" value="1"/>
</dbReference>
<dbReference type="Gene3D" id="3.30.70.270">
    <property type="match status" value="1"/>
</dbReference>
<protein>
    <recommendedName>
        <fullName evidence="1">diguanylate cyclase</fullName>
        <ecNumber evidence="1">2.7.7.65</ecNumber>
    </recommendedName>
</protein>
<dbReference type="Gene3D" id="3.30.450.20">
    <property type="entry name" value="PAS domain"/>
    <property type="match status" value="1"/>
</dbReference>
<name>Q1PZC0_KUEST</name>
<evidence type="ECO:0000313" key="4">
    <source>
        <dbReference type="EMBL" id="CAJ72427.1"/>
    </source>
</evidence>
<evidence type="ECO:0000259" key="3">
    <source>
        <dbReference type="PROSITE" id="PS50887"/>
    </source>
</evidence>
<dbReference type="SMART" id="SM00267">
    <property type="entry name" value="GGDEF"/>
    <property type="match status" value="1"/>
</dbReference>
<reference evidence="4" key="1">
    <citation type="journal article" date="2006" name="Nature">
        <title>Deciphering the evolution and metabolism of an anammox bacterium from a community genome.</title>
        <authorList>
            <person name="Strous M."/>
            <person name="Pelletier E."/>
            <person name="Mangenot S."/>
            <person name="Rattei T."/>
            <person name="Lehner A."/>
            <person name="Taylor M.W."/>
            <person name="Horn M."/>
            <person name="Daims H."/>
            <person name="Bartol-Mavel D."/>
            <person name="Wincker P."/>
            <person name="Barbe V."/>
            <person name="Fonknechten N."/>
            <person name="Vallenet D."/>
            <person name="Segurens B."/>
            <person name="Schenowitz-Truong C."/>
            <person name="Medigue C."/>
            <person name="Collingro A."/>
            <person name="Snel B."/>
            <person name="Dutilh B.E."/>
            <person name="OpDenCamp H.J.M."/>
            <person name="vanDerDrift C."/>
            <person name="Cirpus I."/>
            <person name="vanDePas-Schoonen K.T."/>
            <person name="Harhangi H.R."/>
            <person name="vanNiftrik L."/>
            <person name="Schmid M."/>
            <person name="Keltjens J."/>
            <person name="vanDeVossenberg J."/>
            <person name="Kartal B."/>
            <person name="Meier H."/>
            <person name="Frishman D."/>
            <person name="Huynen M.A."/>
            <person name="Mewes H."/>
            <person name="Weissenbach J."/>
            <person name="Jetten M.S.M."/>
            <person name="Wagner M."/>
            <person name="LePaslier D."/>
        </authorList>
    </citation>
    <scope>NUCLEOTIDE SEQUENCE</scope>
</reference>
<evidence type="ECO:0000313" key="6">
    <source>
        <dbReference type="Proteomes" id="UP000501926"/>
    </source>
</evidence>
<dbReference type="FunFam" id="3.30.70.270:FF:000001">
    <property type="entry name" value="Diguanylate cyclase domain protein"/>
    <property type="match status" value="1"/>
</dbReference>
<gene>
    <name evidence="5" type="ORF">KsCSTR_08170</name>
    <name evidence="4" type="ORF">kustd1682</name>
</gene>
<evidence type="ECO:0000256" key="1">
    <source>
        <dbReference type="ARBA" id="ARBA00012528"/>
    </source>
</evidence>
<dbReference type="EMBL" id="CT573072">
    <property type="protein sequence ID" value="CAJ72427.1"/>
    <property type="molecule type" value="Genomic_DNA"/>
</dbReference>
<proteinExistence type="predicted"/>